<proteinExistence type="predicted"/>
<evidence type="ECO:0000313" key="2">
    <source>
        <dbReference type="Proteomes" id="UP000516415"/>
    </source>
</evidence>
<name>A0A7H0XFV4_9CAUD</name>
<dbReference type="Proteomes" id="UP000516415">
    <property type="component" value="Segment"/>
</dbReference>
<dbReference type="EMBL" id="MT740307">
    <property type="protein sequence ID" value="QNR53894.1"/>
    <property type="molecule type" value="Genomic_DNA"/>
</dbReference>
<organism evidence="1 2">
    <name type="scientific">Pseudomonas phage phiK7A1</name>
    <dbReference type="NCBI Taxonomy" id="2759194"/>
    <lineage>
        <taxon>Viruses</taxon>
        <taxon>Duplodnaviria</taxon>
        <taxon>Heunggongvirae</taxon>
        <taxon>Uroviricota</taxon>
        <taxon>Caudoviricetes</taxon>
        <taxon>Vandenendeviridae</taxon>
        <taxon>Gorskivirinae</taxon>
        <taxon>Torinovirus</taxon>
        <taxon>Torinovirus K7A1</taxon>
    </lineage>
</organism>
<reference evidence="1 2" key="1">
    <citation type="submission" date="2020-07" db="EMBL/GenBank/DDBJ databases">
        <authorList>
            <person name="Martino G."/>
            <person name="Holtappels D."/>
            <person name="Wagemans J."/>
            <person name="Lavigne R."/>
            <person name="Turina M."/>
            <person name="Ciuffo M."/>
        </authorList>
    </citation>
    <scope>NUCLEOTIDE SEQUENCE [LARGE SCALE GENOMIC DNA]</scope>
</reference>
<evidence type="ECO:0000313" key="1">
    <source>
        <dbReference type="EMBL" id="QNR53894.1"/>
    </source>
</evidence>
<keyword evidence="2" id="KW-1185">Reference proteome</keyword>
<accession>A0A7H0XFV4</accession>
<sequence length="74" mass="8494">MRITQDEAIQFCDALIAKVWQTHSAADIELKRAPSGHFLVILHTDKDRGSLQCESECYTIDPISREWIKTYGEI</sequence>
<gene>
    <name evidence="1" type="ORF">phiK7A1_106</name>
</gene>
<protein>
    <submittedName>
        <fullName evidence="1">Uncharacterized protein</fullName>
    </submittedName>
</protein>